<dbReference type="InterPro" id="IPR001227">
    <property type="entry name" value="Ac_transferase_dom_sf"/>
</dbReference>
<evidence type="ECO:0000256" key="2">
    <source>
        <dbReference type="ARBA" id="ARBA00022450"/>
    </source>
</evidence>
<organism evidence="11 12">
    <name type="scientific">Streptomyces heilongjiangensis</name>
    <dbReference type="NCBI Taxonomy" id="945052"/>
    <lineage>
        <taxon>Bacteria</taxon>
        <taxon>Bacillati</taxon>
        <taxon>Actinomycetota</taxon>
        <taxon>Actinomycetes</taxon>
        <taxon>Kitasatosporales</taxon>
        <taxon>Streptomycetaceae</taxon>
        <taxon>Streptomyces</taxon>
    </lineage>
</organism>
<dbReference type="InterPro" id="IPR006162">
    <property type="entry name" value="Ppantetheine_attach_site"/>
</dbReference>
<dbReference type="InterPro" id="IPR020807">
    <property type="entry name" value="PKS_DH"/>
</dbReference>
<dbReference type="PROSITE" id="PS00012">
    <property type="entry name" value="PHOSPHOPANTETHEINE"/>
    <property type="match status" value="1"/>
</dbReference>
<dbReference type="Pfam" id="PF08659">
    <property type="entry name" value="KR"/>
    <property type="match status" value="1"/>
</dbReference>
<dbReference type="Pfam" id="PF00550">
    <property type="entry name" value="PP-binding"/>
    <property type="match status" value="1"/>
</dbReference>
<evidence type="ECO:0000256" key="8">
    <source>
        <dbReference type="PROSITE-ProRule" id="PRU01363"/>
    </source>
</evidence>
<dbReference type="InterPro" id="IPR036291">
    <property type="entry name" value="NAD(P)-bd_dom_sf"/>
</dbReference>
<feature type="region of interest" description="C-terminal hotdog fold" evidence="8">
    <location>
        <begin position="394"/>
        <end position="529"/>
    </location>
</feature>
<dbReference type="InterPro" id="IPR049551">
    <property type="entry name" value="PKS_DH_C"/>
</dbReference>
<dbReference type="SUPFAM" id="SSF55048">
    <property type="entry name" value="Probable ACP-binding domain of malonyl-CoA ACP transacylase"/>
    <property type="match status" value="1"/>
</dbReference>
<dbReference type="InterPro" id="IPR013968">
    <property type="entry name" value="PKS_KR"/>
</dbReference>
<dbReference type="InterPro" id="IPR016036">
    <property type="entry name" value="Malonyl_transacylase_ACP-bd"/>
</dbReference>
<dbReference type="Pfam" id="PF14765">
    <property type="entry name" value="PS-DH"/>
    <property type="match status" value="1"/>
</dbReference>
<evidence type="ECO:0000259" key="9">
    <source>
        <dbReference type="PROSITE" id="PS50075"/>
    </source>
</evidence>
<dbReference type="SMART" id="SM00822">
    <property type="entry name" value="PKS_KR"/>
    <property type="match status" value="1"/>
</dbReference>
<dbReference type="Gene3D" id="3.40.366.10">
    <property type="entry name" value="Malonyl-Coenzyme A Acyl Carrier Protein, domain 2"/>
    <property type="match status" value="1"/>
</dbReference>
<dbReference type="SMART" id="SM01294">
    <property type="entry name" value="PKS_PP_betabranch"/>
    <property type="match status" value="1"/>
</dbReference>
<dbReference type="InterPro" id="IPR049552">
    <property type="entry name" value="PKS_DH_N"/>
</dbReference>
<proteinExistence type="predicted"/>
<dbReference type="SUPFAM" id="SSF52151">
    <property type="entry name" value="FabD/lysophospholipase-like"/>
    <property type="match status" value="1"/>
</dbReference>
<keyword evidence="4" id="KW-0808">Transferase</keyword>
<evidence type="ECO:0000256" key="4">
    <source>
        <dbReference type="ARBA" id="ARBA00022679"/>
    </source>
</evidence>
<keyword evidence="7" id="KW-0012">Acyltransferase</keyword>
<dbReference type="Gene3D" id="3.10.129.110">
    <property type="entry name" value="Polyketide synthase dehydratase"/>
    <property type="match status" value="1"/>
</dbReference>
<name>A0ABW1BJI3_9ACTN</name>
<dbReference type="InterPro" id="IPR042104">
    <property type="entry name" value="PKS_dehydratase_sf"/>
</dbReference>
<evidence type="ECO:0000313" key="11">
    <source>
        <dbReference type="EMBL" id="MFC5813372.1"/>
    </source>
</evidence>
<dbReference type="EMBL" id="JBHSNZ010000080">
    <property type="protein sequence ID" value="MFC5813372.1"/>
    <property type="molecule type" value="Genomic_DNA"/>
</dbReference>
<keyword evidence="3" id="KW-0597">Phosphoprotein</keyword>
<evidence type="ECO:0000256" key="5">
    <source>
        <dbReference type="ARBA" id="ARBA00023194"/>
    </source>
</evidence>
<reference evidence="12" key="1">
    <citation type="journal article" date="2019" name="Int. J. Syst. Evol. Microbiol.">
        <title>The Global Catalogue of Microorganisms (GCM) 10K type strain sequencing project: providing services to taxonomists for standard genome sequencing and annotation.</title>
        <authorList>
            <consortium name="The Broad Institute Genomics Platform"/>
            <consortium name="The Broad Institute Genome Sequencing Center for Infectious Disease"/>
            <person name="Wu L."/>
            <person name="Ma J."/>
        </authorList>
    </citation>
    <scope>NUCLEOTIDE SEQUENCE [LARGE SCALE GENOMIC DNA]</scope>
    <source>
        <strain evidence="12">JCM 9918</strain>
    </source>
</reference>
<evidence type="ECO:0000259" key="10">
    <source>
        <dbReference type="PROSITE" id="PS52019"/>
    </source>
</evidence>
<dbReference type="SMART" id="SM00823">
    <property type="entry name" value="PKS_PP"/>
    <property type="match status" value="1"/>
</dbReference>
<comment type="pathway">
    <text evidence="1">Antibiotic biosynthesis.</text>
</comment>
<dbReference type="InterPro" id="IPR014043">
    <property type="entry name" value="Acyl_transferase_dom"/>
</dbReference>
<keyword evidence="12" id="KW-1185">Reference proteome</keyword>
<dbReference type="InterPro" id="IPR049900">
    <property type="entry name" value="PKS_mFAS_DH"/>
</dbReference>
<feature type="active site" description="Proton acceptor; for dehydratase activity" evidence="8">
    <location>
        <position position="294"/>
    </location>
</feature>
<feature type="domain" description="PKS/mFAS DH" evidence="10">
    <location>
        <begin position="263"/>
        <end position="529"/>
    </location>
</feature>
<gene>
    <name evidence="11" type="ORF">ACFQGO_38775</name>
</gene>
<evidence type="ECO:0000256" key="6">
    <source>
        <dbReference type="ARBA" id="ARBA00023268"/>
    </source>
</evidence>
<accession>A0ABW1BJI3</accession>
<dbReference type="InterPro" id="IPR057326">
    <property type="entry name" value="KR_dom"/>
</dbReference>
<dbReference type="InterPro" id="IPR055123">
    <property type="entry name" value="SpnB-like_Rossmann"/>
</dbReference>
<protein>
    <submittedName>
        <fullName evidence="11">SDR family NAD(P)-dependent oxidoreductase</fullName>
    </submittedName>
</protein>
<dbReference type="Pfam" id="PF21089">
    <property type="entry name" value="PKS_DH_N"/>
    <property type="match status" value="1"/>
</dbReference>
<dbReference type="Gene3D" id="3.40.50.720">
    <property type="entry name" value="NAD(P)-binding Rossmann-like Domain"/>
    <property type="match status" value="1"/>
</dbReference>
<dbReference type="PROSITE" id="PS52019">
    <property type="entry name" value="PKS_MFAS_DH"/>
    <property type="match status" value="1"/>
</dbReference>
<evidence type="ECO:0000256" key="1">
    <source>
        <dbReference type="ARBA" id="ARBA00004792"/>
    </source>
</evidence>
<dbReference type="Proteomes" id="UP001596112">
    <property type="component" value="Unassembled WGS sequence"/>
</dbReference>
<dbReference type="PANTHER" id="PTHR43775:SF51">
    <property type="entry name" value="INACTIVE PHENOLPHTHIOCEROL SYNTHESIS POLYKETIDE SYNTHASE TYPE I PKS1-RELATED"/>
    <property type="match status" value="1"/>
</dbReference>
<dbReference type="InterPro" id="IPR050091">
    <property type="entry name" value="PKS_NRPS_Biosynth_Enz"/>
</dbReference>
<evidence type="ECO:0000256" key="3">
    <source>
        <dbReference type="ARBA" id="ARBA00022553"/>
    </source>
</evidence>
<dbReference type="Pfam" id="PF22953">
    <property type="entry name" value="SpnB_Rossmann"/>
    <property type="match status" value="1"/>
</dbReference>
<keyword evidence="2" id="KW-0596">Phosphopantetheine</keyword>
<sequence>MAGALSVEDAARVVALRSRLIARKLSGLGGMVSVALPRDRVASLIRGVPGVSVAAVNGSFSTVISGDTAGLEKVLAVCESSGVRARRIDVDYASHSAQVELIREELLKLLDGITPCSSEIPFVSTVTGERIDTVELGAEYWYRNLRQTVEFQAGVETLLAQGHRVFLECSPHPVLTVGIEETAADRVVALESLRRDEGSLARLVTSAGEAWAHGVPVDWARMLPGGRRVDLPTYPFQYQHYWLDAPRDPAGDVSVVGLAEAGHALVPAAVDLPDGRRVWTGRLSLSSYPWLADHQVLGQVLVPGVAWAELALHAGHQTGFGSVEELTLQAPLVLGESDAVQVRVIVAEAEEPGRCAVSMHSRRDGGSWVTHAEGVLGPEAPAPEPLAEWPPTGATPLDTDGFYDELAAAGYHYGSGFRGLRRAWRAGEDLLAEIALPESADATGYGLHPGLFDAAVHSVACARTSTGGEEGTRLPFAFSDVRLFATGATSLRVRISPPDSSWQAWDDSGLPVLTIGRLVSRPVEADQFAVRRAGCLFRVDRRQEAPAGPAPASWAVVGADPGGLAAGLEATGAHVTTAAGLGDIVAVPDAVLLPLPGIRDAADPGDVPTAVRAATAHVLGVVQDWLTDDRFCDGRLVAVSRGAGDGDLVHGTLRGLLRAAQTEHPDRLTLVDLDEHPASLAALPGYALGPEPEVVVRAGDGTVPRLVRAQTPAGTDSLGTGTVLITGGTGTLGGLLARHLVQTHGVTRLLLVSRRGPAADGADRLRAELTERGAHVDIVAADLADRATVAALLSAVDADHPLSAVVHAAGALDDGVLGTRSAEWLDPVLRPKADAAWHLHELTAGMPLTAFVMFSSAASVLGAAGQANYAAANGFLDALAAHRTAQGLPGISLAWGLWEHRSELTRQVGSPSRSIAAVGALSTAEALAAFDAALAAGEPLAVPIRLEPASTEDVPPMLRGLVQVRRRTVTGAEHAQTAGEGQAARQLAGLGAEERQRHVRQIVLDAAAAVLGHDSRDAIPLTRGFLELGFDSLTAVRLRNRLSRQLGLRLSATAVFDHPSPAALAAHLLEQLVGTVDPTTQALQQLESLRRSVNGAATDGLDRALVAQRLAALLDELRQPDGPDGRADPGDDLENATADEIYAYIDNELGIGGAQ</sequence>
<dbReference type="InterPro" id="IPR016035">
    <property type="entry name" value="Acyl_Trfase/lysoPLipase"/>
</dbReference>
<dbReference type="PROSITE" id="PS50075">
    <property type="entry name" value="CARRIER"/>
    <property type="match status" value="1"/>
</dbReference>
<keyword evidence="5" id="KW-0045">Antibiotic biosynthesis</keyword>
<dbReference type="SMART" id="SM00827">
    <property type="entry name" value="PKS_AT"/>
    <property type="match status" value="1"/>
</dbReference>
<dbReference type="InterPro" id="IPR009081">
    <property type="entry name" value="PP-bd_ACP"/>
</dbReference>
<dbReference type="Gene3D" id="1.10.1200.10">
    <property type="entry name" value="ACP-like"/>
    <property type="match status" value="1"/>
</dbReference>
<dbReference type="SUPFAM" id="SSF47336">
    <property type="entry name" value="ACP-like"/>
    <property type="match status" value="1"/>
</dbReference>
<keyword evidence="6" id="KW-0511">Multifunctional enzyme</keyword>
<evidence type="ECO:0000256" key="7">
    <source>
        <dbReference type="ARBA" id="ARBA00023315"/>
    </source>
</evidence>
<dbReference type="SMART" id="SM00826">
    <property type="entry name" value="PKS_DH"/>
    <property type="match status" value="1"/>
</dbReference>
<dbReference type="Pfam" id="PF00698">
    <property type="entry name" value="Acyl_transf_1"/>
    <property type="match status" value="1"/>
</dbReference>
<feature type="region of interest" description="N-terminal hotdog fold" evidence="8">
    <location>
        <begin position="263"/>
        <end position="383"/>
    </location>
</feature>
<evidence type="ECO:0000313" key="12">
    <source>
        <dbReference type="Proteomes" id="UP001596112"/>
    </source>
</evidence>
<dbReference type="CDD" id="cd08956">
    <property type="entry name" value="KR_3_FAS_SDR_x"/>
    <property type="match status" value="1"/>
</dbReference>
<dbReference type="InterPro" id="IPR036736">
    <property type="entry name" value="ACP-like_sf"/>
</dbReference>
<dbReference type="Gene3D" id="3.30.70.3290">
    <property type="match status" value="1"/>
</dbReference>
<dbReference type="InterPro" id="IPR020806">
    <property type="entry name" value="PKS_PP-bd"/>
</dbReference>
<dbReference type="PANTHER" id="PTHR43775">
    <property type="entry name" value="FATTY ACID SYNTHASE"/>
    <property type="match status" value="1"/>
</dbReference>
<dbReference type="RefSeq" id="WP_380970112.1">
    <property type="nucleotide sequence ID" value="NZ_JBHSNZ010000080.1"/>
</dbReference>
<dbReference type="SUPFAM" id="SSF51735">
    <property type="entry name" value="NAD(P)-binding Rossmann-fold domains"/>
    <property type="match status" value="2"/>
</dbReference>
<comment type="caution">
    <text evidence="11">The sequence shown here is derived from an EMBL/GenBank/DDBJ whole genome shotgun (WGS) entry which is preliminary data.</text>
</comment>
<feature type="active site" description="Proton donor; for dehydratase activity" evidence="8">
    <location>
        <position position="453"/>
    </location>
</feature>
<feature type="domain" description="Carrier" evidence="9">
    <location>
        <begin position="997"/>
        <end position="1072"/>
    </location>
</feature>